<gene>
    <name evidence="2" type="ORF">QEH52_18180</name>
</gene>
<keyword evidence="1" id="KW-0812">Transmembrane</keyword>
<keyword evidence="1" id="KW-0472">Membrane</keyword>
<reference evidence="2 3" key="1">
    <citation type="submission" date="2023-04" db="EMBL/GenBank/DDBJ databases">
        <title>A novel bacteria isolated from coastal sediment.</title>
        <authorList>
            <person name="Liu X.-J."/>
            <person name="Du Z.-J."/>
        </authorList>
    </citation>
    <scope>NUCLEOTIDE SEQUENCE [LARGE SCALE GENOMIC DNA]</scope>
    <source>
        <strain evidence="2 3">SDUM461003</strain>
    </source>
</reference>
<sequence>MHSWELLKINQIYELHRSGRGVFLGYLVFSLILVVVGVVVLVVRGDGFGVSVSYVAFVAAAVFLAIGFFHSSSVKRSGPIFSYNPAEGIIEFDSLKVRDALERLTFSYEVHRGTSNYPNSELNLILDGERRRFLSSRGENVTLEKVVKELEALGFGVVRYRHPDV</sequence>
<dbReference type="Proteomes" id="UP001225316">
    <property type="component" value="Unassembled WGS sequence"/>
</dbReference>
<organism evidence="2 3">
    <name type="scientific">Thalassobacterium maritimum</name>
    <dbReference type="NCBI Taxonomy" id="3041265"/>
    <lineage>
        <taxon>Bacteria</taxon>
        <taxon>Pseudomonadati</taxon>
        <taxon>Verrucomicrobiota</taxon>
        <taxon>Opitutia</taxon>
        <taxon>Puniceicoccales</taxon>
        <taxon>Coraliomargaritaceae</taxon>
        <taxon>Thalassobacterium</taxon>
    </lineage>
</organism>
<keyword evidence="3" id="KW-1185">Reference proteome</keyword>
<accession>A0ABU1AZ79</accession>
<name>A0ABU1AZ79_9BACT</name>
<feature type="transmembrane region" description="Helical" evidence="1">
    <location>
        <begin position="21"/>
        <end position="42"/>
    </location>
</feature>
<evidence type="ECO:0000256" key="1">
    <source>
        <dbReference type="SAM" id="Phobius"/>
    </source>
</evidence>
<dbReference type="EMBL" id="JARXHW010000071">
    <property type="protein sequence ID" value="MDQ8209459.1"/>
    <property type="molecule type" value="Genomic_DNA"/>
</dbReference>
<feature type="transmembrane region" description="Helical" evidence="1">
    <location>
        <begin position="48"/>
        <end position="69"/>
    </location>
</feature>
<evidence type="ECO:0000313" key="2">
    <source>
        <dbReference type="EMBL" id="MDQ8209459.1"/>
    </source>
</evidence>
<dbReference type="RefSeq" id="WP_308952376.1">
    <property type="nucleotide sequence ID" value="NZ_JARXHW010000071.1"/>
</dbReference>
<proteinExistence type="predicted"/>
<keyword evidence="1" id="KW-1133">Transmembrane helix</keyword>
<protein>
    <submittedName>
        <fullName evidence="2">Uncharacterized protein</fullName>
    </submittedName>
</protein>
<evidence type="ECO:0000313" key="3">
    <source>
        <dbReference type="Proteomes" id="UP001225316"/>
    </source>
</evidence>
<comment type="caution">
    <text evidence="2">The sequence shown here is derived from an EMBL/GenBank/DDBJ whole genome shotgun (WGS) entry which is preliminary data.</text>
</comment>